<dbReference type="Pfam" id="PF06605">
    <property type="entry name" value="Prophage_tail"/>
    <property type="match status" value="1"/>
</dbReference>
<dbReference type="EMBL" id="FNAF01000001">
    <property type="protein sequence ID" value="SDD06663.1"/>
    <property type="molecule type" value="Genomic_DNA"/>
</dbReference>
<evidence type="ECO:0000313" key="3">
    <source>
        <dbReference type="Proteomes" id="UP000198995"/>
    </source>
</evidence>
<keyword evidence="3" id="KW-1185">Reference proteome</keyword>
<dbReference type="OrthoDB" id="4387735at2"/>
<reference evidence="2 3" key="1">
    <citation type="submission" date="2016-10" db="EMBL/GenBank/DDBJ databases">
        <authorList>
            <person name="de Groot N.N."/>
        </authorList>
    </citation>
    <scope>NUCLEOTIDE SEQUENCE [LARGE SCALE GENOMIC DNA]</scope>
    <source>
        <strain evidence="2 3">DSM 20475</strain>
    </source>
</reference>
<protein>
    <submittedName>
        <fullName evidence="2">Phage minor structural protein, N-terminal region</fullName>
    </submittedName>
</protein>
<dbReference type="InterPro" id="IPR010572">
    <property type="entry name" value="Tail_dom"/>
</dbReference>
<gene>
    <name evidence="2" type="ORF">SAMN04489866_10187</name>
</gene>
<accession>A0A1G6RQH0</accession>
<dbReference type="Proteomes" id="UP000198995">
    <property type="component" value="Unassembled WGS sequence"/>
</dbReference>
<dbReference type="AlphaFoldDB" id="A0A1G6RQH0"/>
<dbReference type="STRING" id="2741.SAMN04489866_10187"/>
<organism evidence="2 3">
    <name type="scientific">Peptococcus niger</name>
    <dbReference type="NCBI Taxonomy" id="2741"/>
    <lineage>
        <taxon>Bacteria</taxon>
        <taxon>Bacillati</taxon>
        <taxon>Bacillota</taxon>
        <taxon>Clostridia</taxon>
        <taxon>Eubacteriales</taxon>
        <taxon>Peptococcaceae</taxon>
        <taxon>Peptococcus</taxon>
    </lineage>
</organism>
<evidence type="ECO:0000313" key="2">
    <source>
        <dbReference type="EMBL" id="SDD06663.1"/>
    </source>
</evidence>
<name>A0A1G6RQH0_PEPNI</name>
<evidence type="ECO:0000259" key="1">
    <source>
        <dbReference type="Pfam" id="PF06605"/>
    </source>
</evidence>
<dbReference type="NCBIfam" id="TIGR01665">
    <property type="entry name" value="put_anti_recept"/>
    <property type="match status" value="1"/>
</dbReference>
<feature type="domain" description="Tail spike" evidence="1">
    <location>
        <begin position="167"/>
        <end position="356"/>
    </location>
</feature>
<dbReference type="RefSeq" id="WP_091790788.1">
    <property type="nucleotide sequence ID" value="NZ_FNAF01000001.1"/>
</dbReference>
<proteinExistence type="predicted"/>
<sequence>MIPELQTEDYFYDDERANHFIGFLPETTSCLVTEKRNDTFTLEMAYPLSGRAVKDITPERIIVARSDMQTKRQPFRIAQIKRNIASGNLDIYAEHISYDLLNYPLKPDTSFTTTGAADAMRKLEDICVGIEYLPFSLRSSISGDRTFHWRISEVHNAREALGGVRGSILDKYHGEYLFKDTTIRLMTARGRDRGVAFIYGVNLIDAEIELDMSNFATSIYPYSGGEDDAIITLPEYYIDSPLYKEGQRRQIKVVDFSSDEIKSVDALRKRTKRYISDNNVGQPSIHATVSGADISRTFNGIDAKSQILALCDTVRVLIPHLDIDLKAKVTALTYDTLKEEVKSIELGDPRPTLRETLQVSVDQLGNRVGTLSGVTARLAEDSVSSKVKDSATEKNYYIFPVIKNGTLTWEKQEQGGT</sequence>
<dbReference type="InterPro" id="IPR007119">
    <property type="entry name" value="Phage_tail_spike_N"/>
</dbReference>